<dbReference type="PANTHER" id="PTHR22980">
    <property type="entry name" value="CORTISTATIN"/>
    <property type="match status" value="1"/>
</dbReference>
<dbReference type="GO" id="GO:0031297">
    <property type="term" value="P:replication fork processing"/>
    <property type="evidence" value="ECO:0007669"/>
    <property type="project" value="TreeGrafter"/>
</dbReference>
<evidence type="ECO:0000256" key="3">
    <source>
        <dbReference type="ARBA" id="ARBA00023125"/>
    </source>
</evidence>
<proteinExistence type="inferred from homology"/>
<keyword evidence="6" id="KW-1185">Reference proteome</keyword>
<evidence type="ECO:0000256" key="4">
    <source>
        <dbReference type="ARBA" id="ARBA00023204"/>
    </source>
</evidence>
<dbReference type="InterPro" id="IPR009072">
    <property type="entry name" value="Histone-fold"/>
</dbReference>
<dbReference type="GO" id="GO:0071821">
    <property type="term" value="C:FANCM-MHF complex"/>
    <property type="evidence" value="ECO:0007669"/>
    <property type="project" value="InterPro"/>
</dbReference>
<organism evidence="5 6">
    <name type="scientific">Dimargaris verticillata</name>
    <dbReference type="NCBI Taxonomy" id="2761393"/>
    <lineage>
        <taxon>Eukaryota</taxon>
        <taxon>Fungi</taxon>
        <taxon>Fungi incertae sedis</taxon>
        <taxon>Zoopagomycota</taxon>
        <taxon>Kickxellomycotina</taxon>
        <taxon>Dimargaritomycetes</taxon>
        <taxon>Dimargaritales</taxon>
        <taxon>Dimargaritaceae</taxon>
        <taxon>Dimargaris</taxon>
    </lineage>
</organism>
<dbReference type="GO" id="GO:0000712">
    <property type="term" value="P:resolution of meiotic recombination intermediates"/>
    <property type="evidence" value="ECO:0007669"/>
    <property type="project" value="TreeGrafter"/>
</dbReference>
<protein>
    <submittedName>
        <fullName evidence="5">MHF histone-fold complex component</fullName>
    </submittedName>
</protein>
<gene>
    <name evidence="5" type="primary">MHF1</name>
    <name evidence="5" type="ORF">H4R34_001095</name>
</gene>
<dbReference type="GO" id="GO:0003677">
    <property type="term" value="F:DNA binding"/>
    <property type="evidence" value="ECO:0007669"/>
    <property type="project" value="UniProtKB-KW"/>
</dbReference>
<keyword evidence="3" id="KW-0238">DNA-binding</keyword>
<evidence type="ECO:0000313" key="5">
    <source>
        <dbReference type="EMBL" id="KAJ1983717.1"/>
    </source>
</evidence>
<name>A0A9W8B519_9FUNG</name>
<accession>A0A9W8B519</accession>
<keyword evidence="4" id="KW-0234">DNA repair</keyword>
<dbReference type="InterPro" id="IPR029003">
    <property type="entry name" value="CENP-S/Mhf1"/>
</dbReference>
<sequence length="110" mass="12141">MASDPSTNADQQLRAAIWYTVDKICHEEGETLDLDVTPQFVACLGDIVYKHLAHVAEDLAMFSKHGKRVQINTDDVKLLARKNPDLHSHLAGMATQLTKADSSAPKSKKK</sequence>
<dbReference type="AlphaFoldDB" id="A0A9W8B519"/>
<dbReference type="PANTHER" id="PTHR22980:SF0">
    <property type="entry name" value="CENTROMERE PROTEIN S"/>
    <property type="match status" value="1"/>
</dbReference>
<dbReference type="EMBL" id="JANBQB010000043">
    <property type="protein sequence ID" value="KAJ1983717.1"/>
    <property type="molecule type" value="Genomic_DNA"/>
</dbReference>
<dbReference type="GO" id="GO:0003682">
    <property type="term" value="F:chromatin binding"/>
    <property type="evidence" value="ECO:0007669"/>
    <property type="project" value="TreeGrafter"/>
</dbReference>
<dbReference type="GO" id="GO:0046982">
    <property type="term" value="F:protein heterodimerization activity"/>
    <property type="evidence" value="ECO:0007669"/>
    <property type="project" value="InterPro"/>
</dbReference>
<reference evidence="5" key="1">
    <citation type="submission" date="2022-07" db="EMBL/GenBank/DDBJ databases">
        <title>Phylogenomic reconstructions and comparative analyses of Kickxellomycotina fungi.</title>
        <authorList>
            <person name="Reynolds N.K."/>
            <person name="Stajich J.E."/>
            <person name="Barry K."/>
            <person name="Grigoriev I.V."/>
            <person name="Crous P."/>
            <person name="Smith M.E."/>
        </authorList>
    </citation>
    <scope>NUCLEOTIDE SEQUENCE</scope>
    <source>
        <strain evidence="5">RSA 567</strain>
    </source>
</reference>
<dbReference type="Proteomes" id="UP001151582">
    <property type="component" value="Unassembled WGS sequence"/>
</dbReference>
<keyword evidence="2" id="KW-0227">DNA damage</keyword>
<dbReference type="GO" id="GO:0006281">
    <property type="term" value="P:DNA repair"/>
    <property type="evidence" value="ECO:0007669"/>
    <property type="project" value="UniProtKB-KW"/>
</dbReference>
<dbReference type="CDD" id="cd22919">
    <property type="entry name" value="HFD_CENP-S"/>
    <property type="match status" value="1"/>
</dbReference>
<comment type="similarity">
    <text evidence="1">Belongs to the TAF9 family. CENP-S/MHF1 subfamily.</text>
</comment>
<comment type="caution">
    <text evidence="5">The sequence shown here is derived from an EMBL/GenBank/DDBJ whole genome shotgun (WGS) entry which is preliminary data.</text>
</comment>
<evidence type="ECO:0000256" key="2">
    <source>
        <dbReference type="ARBA" id="ARBA00022763"/>
    </source>
</evidence>
<dbReference type="Pfam" id="PF15630">
    <property type="entry name" value="CENP-S"/>
    <property type="match status" value="1"/>
</dbReference>
<dbReference type="SUPFAM" id="SSF47113">
    <property type="entry name" value="Histone-fold"/>
    <property type="match status" value="1"/>
</dbReference>
<evidence type="ECO:0000313" key="6">
    <source>
        <dbReference type="Proteomes" id="UP001151582"/>
    </source>
</evidence>
<dbReference type="OrthoDB" id="1872155at2759"/>
<dbReference type="Gene3D" id="1.10.20.10">
    <property type="entry name" value="Histone, subunit A"/>
    <property type="match status" value="1"/>
</dbReference>
<evidence type="ECO:0000256" key="1">
    <source>
        <dbReference type="ARBA" id="ARBA00006612"/>
    </source>
</evidence>